<protein>
    <submittedName>
        <fullName evidence="2">Uncharacterized protein</fullName>
    </submittedName>
</protein>
<reference evidence="2" key="2">
    <citation type="journal article" date="2023" name="Commun. Biol.">
        <title>Intrasexual cuticular hydrocarbon dimorphism in a wasp sheds light on hydrocarbon biosynthesis genes in Hymenoptera.</title>
        <authorList>
            <person name="Moris V.C."/>
            <person name="Podsiadlowski L."/>
            <person name="Martin S."/>
            <person name="Oeyen J.P."/>
            <person name="Donath A."/>
            <person name="Petersen M."/>
            <person name="Wilbrandt J."/>
            <person name="Misof B."/>
            <person name="Liedtke D."/>
            <person name="Thamm M."/>
            <person name="Scheiner R."/>
            <person name="Schmitt T."/>
            <person name="Niehuis O."/>
        </authorList>
    </citation>
    <scope>NUCLEOTIDE SEQUENCE</scope>
    <source>
        <strain evidence="2">GBR_01_08_01A</strain>
    </source>
</reference>
<dbReference type="AlphaFoldDB" id="A0AAD9VXS3"/>
<feature type="compositionally biased region" description="Basic and acidic residues" evidence="1">
    <location>
        <begin position="81"/>
        <end position="94"/>
    </location>
</feature>
<sequence>MISSLAGLVDATVANTFQGEVKSAPPSTSPSPSTTEIPKKDWEPILELNNSVYANPNSLMIHNEKSMKTRNKFQSNLNEIGKSEQKSSDLDRKRNYNWPPDDSDSAMCVSTTGAAIALSLIVTTIIR</sequence>
<reference evidence="2" key="1">
    <citation type="submission" date="2021-08" db="EMBL/GenBank/DDBJ databases">
        <authorList>
            <person name="Misof B."/>
            <person name="Oliver O."/>
            <person name="Podsiadlowski L."/>
            <person name="Donath A."/>
            <person name="Peters R."/>
            <person name="Mayer C."/>
            <person name="Rust J."/>
            <person name="Gunkel S."/>
            <person name="Lesny P."/>
            <person name="Martin S."/>
            <person name="Oeyen J.P."/>
            <person name="Petersen M."/>
            <person name="Panagiotis P."/>
            <person name="Wilbrandt J."/>
            <person name="Tanja T."/>
        </authorList>
    </citation>
    <scope>NUCLEOTIDE SEQUENCE</scope>
    <source>
        <strain evidence="2">GBR_01_08_01A</strain>
        <tissue evidence="2">Thorax + abdomen</tissue>
    </source>
</reference>
<name>A0AAD9VXS3_9HYME</name>
<comment type="caution">
    <text evidence="2">The sequence shown here is derived from an EMBL/GenBank/DDBJ whole genome shotgun (WGS) entry which is preliminary data.</text>
</comment>
<dbReference type="Proteomes" id="UP001258017">
    <property type="component" value="Unassembled WGS sequence"/>
</dbReference>
<evidence type="ECO:0000313" key="3">
    <source>
        <dbReference type="Proteomes" id="UP001258017"/>
    </source>
</evidence>
<proteinExistence type="predicted"/>
<feature type="region of interest" description="Disordered" evidence="1">
    <location>
        <begin position="72"/>
        <end position="104"/>
    </location>
</feature>
<keyword evidence="3" id="KW-1185">Reference proteome</keyword>
<feature type="region of interest" description="Disordered" evidence="1">
    <location>
        <begin position="16"/>
        <end position="41"/>
    </location>
</feature>
<dbReference type="EMBL" id="JAIFRP010000001">
    <property type="protein sequence ID" value="KAK2589367.1"/>
    <property type="molecule type" value="Genomic_DNA"/>
</dbReference>
<evidence type="ECO:0000313" key="2">
    <source>
        <dbReference type="EMBL" id="KAK2589367.1"/>
    </source>
</evidence>
<evidence type="ECO:0000256" key="1">
    <source>
        <dbReference type="SAM" id="MobiDB-lite"/>
    </source>
</evidence>
<gene>
    <name evidence="2" type="ORF">KPH14_007909</name>
</gene>
<organism evidence="2 3">
    <name type="scientific">Odynerus spinipes</name>
    <dbReference type="NCBI Taxonomy" id="1348599"/>
    <lineage>
        <taxon>Eukaryota</taxon>
        <taxon>Metazoa</taxon>
        <taxon>Ecdysozoa</taxon>
        <taxon>Arthropoda</taxon>
        <taxon>Hexapoda</taxon>
        <taxon>Insecta</taxon>
        <taxon>Pterygota</taxon>
        <taxon>Neoptera</taxon>
        <taxon>Endopterygota</taxon>
        <taxon>Hymenoptera</taxon>
        <taxon>Apocrita</taxon>
        <taxon>Aculeata</taxon>
        <taxon>Vespoidea</taxon>
        <taxon>Vespidae</taxon>
        <taxon>Eumeninae</taxon>
        <taxon>Odynerus</taxon>
    </lineage>
</organism>
<accession>A0AAD9VXS3</accession>